<dbReference type="EMBL" id="CH916367">
    <property type="protein sequence ID" value="EDW01647.1"/>
    <property type="molecule type" value="Genomic_DNA"/>
</dbReference>
<evidence type="ECO:0000256" key="1">
    <source>
        <dbReference type="SAM" id="MobiDB-lite"/>
    </source>
</evidence>
<reference evidence="2 3" key="1">
    <citation type="journal article" date="2007" name="Nature">
        <title>Evolution of genes and genomes on the Drosophila phylogeny.</title>
        <authorList>
            <consortium name="Drosophila 12 Genomes Consortium"/>
            <person name="Clark A.G."/>
            <person name="Eisen M.B."/>
            <person name="Smith D.R."/>
            <person name="Bergman C.M."/>
            <person name="Oliver B."/>
            <person name="Markow T.A."/>
            <person name="Kaufman T.C."/>
            <person name="Kellis M."/>
            <person name="Gelbart W."/>
            <person name="Iyer V.N."/>
            <person name="Pollard D.A."/>
            <person name="Sackton T.B."/>
            <person name="Larracuente A.M."/>
            <person name="Singh N.D."/>
            <person name="Abad J.P."/>
            <person name="Abt D.N."/>
            <person name="Adryan B."/>
            <person name="Aguade M."/>
            <person name="Akashi H."/>
            <person name="Anderson W.W."/>
            <person name="Aquadro C.F."/>
            <person name="Ardell D.H."/>
            <person name="Arguello R."/>
            <person name="Artieri C.G."/>
            <person name="Barbash D.A."/>
            <person name="Barker D."/>
            <person name="Barsanti P."/>
            <person name="Batterham P."/>
            <person name="Batzoglou S."/>
            <person name="Begun D."/>
            <person name="Bhutkar A."/>
            <person name="Blanco E."/>
            <person name="Bosak S.A."/>
            <person name="Bradley R.K."/>
            <person name="Brand A.D."/>
            <person name="Brent M.R."/>
            <person name="Brooks A.N."/>
            <person name="Brown R.H."/>
            <person name="Butlin R.K."/>
            <person name="Caggese C."/>
            <person name="Calvi B.R."/>
            <person name="Bernardo de Carvalho A."/>
            <person name="Caspi A."/>
            <person name="Castrezana S."/>
            <person name="Celniker S.E."/>
            <person name="Chang J.L."/>
            <person name="Chapple C."/>
            <person name="Chatterji S."/>
            <person name="Chinwalla A."/>
            <person name="Civetta A."/>
            <person name="Clifton S.W."/>
            <person name="Comeron J.M."/>
            <person name="Costello J.C."/>
            <person name="Coyne J.A."/>
            <person name="Daub J."/>
            <person name="David R.G."/>
            <person name="Delcher A.L."/>
            <person name="Delehaunty K."/>
            <person name="Do C.B."/>
            <person name="Ebling H."/>
            <person name="Edwards K."/>
            <person name="Eickbush T."/>
            <person name="Evans J.D."/>
            <person name="Filipski A."/>
            <person name="Findeiss S."/>
            <person name="Freyhult E."/>
            <person name="Fulton L."/>
            <person name="Fulton R."/>
            <person name="Garcia A.C."/>
            <person name="Gardiner A."/>
            <person name="Garfield D.A."/>
            <person name="Garvin B.E."/>
            <person name="Gibson G."/>
            <person name="Gilbert D."/>
            <person name="Gnerre S."/>
            <person name="Godfrey J."/>
            <person name="Good R."/>
            <person name="Gotea V."/>
            <person name="Gravely B."/>
            <person name="Greenberg A.J."/>
            <person name="Griffiths-Jones S."/>
            <person name="Gross S."/>
            <person name="Guigo R."/>
            <person name="Gustafson E.A."/>
            <person name="Haerty W."/>
            <person name="Hahn M.W."/>
            <person name="Halligan D.L."/>
            <person name="Halpern A.L."/>
            <person name="Halter G.M."/>
            <person name="Han M.V."/>
            <person name="Heger A."/>
            <person name="Hillier L."/>
            <person name="Hinrichs A.S."/>
            <person name="Holmes I."/>
            <person name="Hoskins R.A."/>
            <person name="Hubisz M.J."/>
            <person name="Hultmark D."/>
            <person name="Huntley M.A."/>
            <person name="Jaffe D.B."/>
            <person name="Jagadeeshan S."/>
            <person name="Jeck W.R."/>
            <person name="Johnson J."/>
            <person name="Jones C.D."/>
            <person name="Jordan W.C."/>
            <person name="Karpen G.H."/>
            <person name="Kataoka E."/>
            <person name="Keightley P.D."/>
            <person name="Kheradpour P."/>
            <person name="Kirkness E.F."/>
            <person name="Koerich L.B."/>
            <person name="Kristiansen K."/>
            <person name="Kudrna D."/>
            <person name="Kulathinal R.J."/>
            <person name="Kumar S."/>
            <person name="Kwok R."/>
            <person name="Lander E."/>
            <person name="Langley C.H."/>
            <person name="Lapoint R."/>
            <person name="Lazzaro B.P."/>
            <person name="Lee S.J."/>
            <person name="Levesque L."/>
            <person name="Li R."/>
            <person name="Lin C.F."/>
            <person name="Lin M.F."/>
            <person name="Lindblad-Toh K."/>
            <person name="Llopart A."/>
            <person name="Long M."/>
            <person name="Low L."/>
            <person name="Lozovsky E."/>
            <person name="Lu J."/>
            <person name="Luo M."/>
            <person name="Machado C.A."/>
            <person name="Makalowski W."/>
            <person name="Marzo M."/>
            <person name="Matsuda M."/>
            <person name="Matzkin L."/>
            <person name="McAllister B."/>
            <person name="McBride C.S."/>
            <person name="McKernan B."/>
            <person name="McKernan K."/>
            <person name="Mendez-Lago M."/>
            <person name="Minx P."/>
            <person name="Mollenhauer M.U."/>
            <person name="Montooth K."/>
            <person name="Mount S.M."/>
            <person name="Mu X."/>
            <person name="Myers E."/>
            <person name="Negre B."/>
            <person name="Newfeld S."/>
            <person name="Nielsen R."/>
            <person name="Noor M.A."/>
            <person name="O'Grady P."/>
            <person name="Pachter L."/>
            <person name="Papaceit M."/>
            <person name="Parisi M.J."/>
            <person name="Parisi M."/>
            <person name="Parts L."/>
            <person name="Pedersen J.S."/>
            <person name="Pesole G."/>
            <person name="Phillippy A.M."/>
            <person name="Ponting C.P."/>
            <person name="Pop M."/>
            <person name="Porcelli D."/>
            <person name="Powell J.R."/>
            <person name="Prohaska S."/>
            <person name="Pruitt K."/>
            <person name="Puig M."/>
            <person name="Quesneville H."/>
            <person name="Ram K.R."/>
            <person name="Rand D."/>
            <person name="Rasmussen M.D."/>
            <person name="Reed L.K."/>
            <person name="Reenan R."/>
            <person name="Reily A."/>
            <person name="Remington K.A."/>
            <person name="Rieger T.T."/>
            <person name="Ritchie M.G."/>
            <person name="Robin C."/>
            <person name="Rogers Y.H."/>
            <person name="Rohde C."/>
            <person name="Rozas J."/>
            <person name="Rubenfield M.J."/>
            <person name="Ruiz A."/>
            <person name="Russo S."/>
            <person name="Salzberg S.L."/>
            <person name="Sanchez-Gracia A."/>
            <person name="Saranga D.J."/>
            <person name="Sato H."/>
            <person name="Schaeffer S.W."/>
            <person name="Schatz M.C."/>
            <person name="Schlenke T."/>
            <person name="Schwartz R."/>
            <person name="Segarra C."/>
            <person name="Singh R.S."/>
            <person name="Sirot L."/>
            <person name="Sirota M."/>
            <person name="Sisneros N.B."/>
            <person name="Smith C.D."/>
            <person name="Smith T.F."/>
            <person name="Spieth J."/>
            <person name="Stage D.E."/>
            <person name="Stark A."/>
            <person name="Stephan W."/>
            <person name="Strausberg R.L."/>
            <person name="Strempel S."/>
            <person name="Sturgill D."/>
            <person name="Sutton G."/>
            <person name="Sutton G.G."/>
            <person name="Tao W."/>
            <person name="Teichmann S."/>
            <person name="Tobari Y.N."/>
            <person name="Tomimura Y."/>
            <person name="Tsolas J.M."/>
            <person name="Valente V.L."/>
            <person name="Venter E."/>
            <person name="Venter J.C."/>
            <person name="Vicario S."/>
            <person name="Vieira F.G."/>
            <person name="Vilella A.J."/>
            <person name="Villasante A."/>
            <person name="Walenz B."/>
            <person name="Wang J."/>
            <person name="Wasserman M."/>
            <person name="Watts T."/>
            <person name="Wilson D."/>
            <person name="Wilson R.K."/>
            <person name="Wing R.A."/>
            <person name="Wolfner M.F."/>
            <person name="Wong A."/>
            <person name="Wong G.K."/>
            <person name="Wu C.I."/>
            <person name="Wu G."/>
            <person name="Yamamoto D."/>
            <person name="Yang H.P."/>
            <person name="Yang S.P."/>
            <person name="Yorke J.A."/>
            <person name="Yoshida K."/>
            <person name="Zdobnov E."/>
            <person name="Zhang P."/>
            <person name="Zhang Y."/>
            <person name="Zimin A.V."/>
            <person name="Baldwin J."/>
            <person name="Abdouelleil A."/>
            <person name="Abdulkadir J."/>
            <person name="Abebe A."/>
            <person name="Abera B."/>
            <person name="Abreu J."/>
            <person name="Acer S.C."/>
            <person name="Aftuck L."/>
            <person name="Alexander A."/>
            <person name="An P."/>
            <person name="Anderson E."/>
            <person name="Anderson S."/>
            <person name="Arachi H."/>
            <person name="Azer M."/>
            <person name="Bachantsang P."/>
            <person name="Barry A."/>
            <person name="Bayul T."/>
            <person name="Berlin A."/>
            <person name="Bessette D."/>
            <person name="Bloom T."/>
            <person name="Blye J."/>
            <person name="Boguslavskiy L."/>
            <person name="Bonnet C."/>
            <person name="Boukhgalter B."/>
            <person name="Bourzgui I."/>
            <person name="Brown A."/>
            <person name="Cahill P."/>
            <person name="Channer S."/>
            <person name="Cheshatsang Y."/>
            <person name="Chuda L."/>
            <person name="Citroen M."/>
            <person name="Collymore A."/>
            <person name="Cooke P."/>
            <person name="Costello M."/>
            <person name="D'Aco K."/>
            <person name="Daza R."/>
            <person name="De Haan G."/>
            <person name="DeGray S."/>
            <person name="DeMaso C."/>
            <person name="Dhargay N."/>
            <person name="Dooley K."/>
            <person name="Dooley E."/>
            <person name="Doricent M."/>
            <person name="Dorje P."/>
            <person name="Dorjee K."/>
            <person name="Dupes A."/>
            <person name="Elong R."/>
            <person name="Falk J."/>
            <person name="Farina A."/>
            <person name="Faro S."/>
            <person name="Ferguson D."/>
            <person name="Fisher S."/>
            <person name="Foley C.D."/>
            <person name="Franke A."/>
            <person name="Friedrich D."/>
            <person name="Gadbois L."/>
            <person name="Gearin G."/>
            <person name="Gearin C.R."/>
            <person name="Giannoukos G."/>
            <person name="Goode T."/>
            <person name="Graham J."/>
            <person name="Grandbois E."/>
            <person name="Grewal S."/>
            <person name="Gyaltsen K."/>
            <person name="Hafez N."/>
            <person name="Hagos B."/>
            <person name="Hall J."/>
            <person name="Henson C."/>
            <person name="Hollinger A."/>
            <person name="Honan T."/>
            <person name="Huard M.D."/>
            <person name="Hughes L."/>
            <person name="Hurhula B."/>
            <person name="Husby M.E."/>
            <person name="Kamat A."/>
            <person name="Kanga B."/>
            <person name="Kashin S."/>
            <person name="Khazanovich D."/>
            <person name="Kisner P."/>
            <person name="Lance K."/>
            <person name="Lara M."/>
            <person name="Lee W."/>
            <person name="Lennon N."/>
            <person name="Letendre F."/>
            <person name="LeVine R."/>
            <person name="Lipovsky A."/>
            <person name="Liu X."/>
            <person name="Liu J."/>
            <person name="Liu S."/>
            <person name="Lokyitsang T."/>
            <person name="Lokyitsang Y."/>
            <person name="Lubonja R."/>
            <person name="Lui A."/>
            <person name="MacDonald P."/>
            <person name="Magnisalis V."/>
            <person name="Maru K."/>
            <person name="Matthews C."/>
            <person name="McCusker W."/>
            <person name="McDonough S."/>
            <person name="Mehta T."/>
            <person name="Meldrim J."/>
            <person name="Meneus L."/>
            <person name="Mihai O."/>
            <person name="Mihalev A."/>
            <person name="Mihova T."/>
            <person name="Mittelman R."/>
            <person name="Mlenga V."/>
            <person name="Montmayeur A."/>
            <person name="Mulrain L."/>
            <person name="Navidi A."/>
            <person name="Naylor J."/>
            <person name="Negash T."/>
            <person name="Nguyen T."/>
            <person name="Nguyen N."/>
            <person name="Nicol R."/>
            <person name="Norbu C."/>
            <person name="Norbu N."/>
            <person name="Novod N."/>
            <person name="O'Neill B."/>
            <person name="Osman S."/>
            <person name="Markiewicz E."/>
            <person name="Oyono O.L."/>
            <person name="Patti C."/>
            <person name="Phunkhang P."/>
            <person name="Pierre F."/>
            <person name="Priest M."/>
            <person name="Raghuraman S."/>
            <person name="Rege F."/>
            <person name="Reyes R."/>
            <person name="Rise C."/>
            <person name="Rogov P."/>
            <person name="Ross K."/>
            <person name="Ryan E."/>
            <person name="Settipalli S."/>
            <person name="Shea T."/>
            <person name="Sherpa N."/>
            <person name="Shi L."/>
            <person name="Shih D."/>
            <person name="Sparrow T."/>
            <person name="Spaulding J."/>
            <person name="Stalker J."/>
            <person name="Stange-Thomann N."/>
            <person name="Stavropoulos S."/>
            <person name="Stone C."/>
            <person name="Strader C."/>
            <person name="Tesfaye S."/>
            <person name="Thomson T."/>
            <person name="Thoulutsang Y."/>
            <person name="Thoulutsang D."/>
            <person name="Topham K."/>
            <person name="Topping I."/>
            <person name="Tsamla T."/>
            <person name="Vassiliev H."/>
            <person name="Vo A."/>
            <person name="Wangchuk T."/>
            <person name="Wangdi T."/>
            <person name="Weiand M."/>
            <person name="Wilkinson J."/>
            <person name="Wilson A."/>
            <person name="Yadav S."/>
            <person name="Young G."/>
            <person name="Yu Q."/>
            <person name="Zembek L."/>
            <person name="Zhong D."/>
            <person name="Zimmer A."/>
            <person name="Zwirko Z."/>
            <person name="Jaffe D.B."/>
            <person name="Alvarez P."/>
            <person name="Brockman W."/>
            <person name="Butler J."/>
            <person name="Chin C."/>
            <person name="Gnerre S."/>
            <person name="Grabherr M."/>
            <person name="Kleber M."/>
            <person name="Mauceli E."/>
            <person name="MacCallum I."/>
        </authorList>
    </citation>
    <scope>NUCLEOTIDE SEQUENCE [LARGE SCALE GENOMIC DNA]</scope>
    <source>
        <strain evidence="3">Tucson 15287-2541.00</strain>
    </source>
</reference>
<accession>B4J4G5</accession>
<dbReference type="HOGENOM" id="CLU_061262_0_0_1"/>
<organism evidence="3">
    <name type="scientific">Drosophila grimshawi</name>
    <name type="common">Hawaiian fruit fly</name>
    <name type="synonym">Idiomyia grimshawi</name>
    <dbReference type="NCBI Taxonomy" id="7222"/>
    <lineage>
        <taxon>Eukaryota</taxon>
        <taxon>Metazoa</taxon>
        <taxon>Ecdysozoa</taxon>
        <taxon>Arthropoda</taxon>
        <taxon>Hexapoda</taxon>
        <taxon>Insecta</taxon>
        <taxon>Pterygota</taxon>
        <taxon>Neoptera</taxon>
        <taxon>Endopterygota</taxon>
        <taxon>Diptera</taxon>
        <taxon>Brachycera</taxon>
        <taxon>Muscomorpha</taxon>
        <taxon>Ephydroidea</taxon>
        <taxon>Drosophilidae</taxon>
        <taxon>Drosophila</taxon>
        <taxon>Hawaiian Drosophila</taxon>
    </lineage>
</organism>
<dbReference type="AlphaFoldDB" id="B4J4G5"/>
<proteinExistence type="predicted"/>
<dbReference type="OrthoDB" id="7871941at2759"/>
<dbReference type="InParanoid" id="B4J4G5"/>
<evidence type="ECO:0000313" key="3">
    <source>
        <dbReference type="Proteomes" id="UP000001070"/>
    </source>
</evidence>
<dbReference type="KEGG" id="dgr:6559360"/>
<dbReference type="PhylomeDB" id="B4J4G5"/>
<name>B4J4G5_DROGR</name>
<protein>
    <submittedName>
        <fullName evidence="2">GH21556</fullName>
    </submittedName>
</protein>
<dbReference type="eggNOG" id="ENOG502T9F7">
    <property type="taxonomic scope" value="Eukaryota"/>
</dbReference>
<sequence>MRPFTKDSQKPVVITGRRKSKLEAPKTKSAAALVKRKNRNAQKKQDDADGDDLDKEPCQFVPVRRKPLGEYMNLKEPISSTSSSLQSMPMSYADAVQTGLGVKVMIAPLATKSNKTGKSKATKKSADTKFRGFDEQPKPHIVRVEPKVFRTDVEQRSKNKGCKPKKPIVSNIQKPVKTKMRRAVKIDPDDADLKALEFKFKGLSCNAAGTATVAAVQTARHLNLIQDNSLLAASHGHVKHPYKSPTFADSVSYLNYHQKRLQQMIKKQNICVLCLQSPEPMEVPHFEDSRFKFLEEAALFTQNRIMLQLWLNSDQRIS</sequence>
<dbReference type="OMA" id="QILATQC"/>
<evidence type="ECO:0000313" key="2">
    <source>
        <dbReference type="EMBL" id="EDW01647.1"/>
    </source>
</evidence>
<keyword evidence="3" id="KW-1185">Reference proteome</keyword>
<gene>
    <name evidence="2" type="primary">Dgri\GH21556</name>
    <name evidence="2" type="ORF">Dgri_GH21556</name>
</gene>
<dbReference type="Proteomes" id="UP000001070">
    <property type="component" value="Unassembled WGS sequence"/>
</dbReference>
<feature type="region of interest" description="Disordered" evidence="1">
    <location>
        <begin position="1"/>
        <end position="64"/>
    </location>
</feature>